<accession>A0A0D8XKE6</accession>
<dbReference type="EMBL" id="KN716431">
    <property type="protein sequence ID" value="KJH45045.1"/>
    <property type="molecule type" value="Genomic_DNA"/>
</dbReference>
<feature type="region of interest" description="Disordered" evidence="1">
    <location>
        <begin position="390"/>
        <end position="413"/>
    </location>
</feature>
<sequence>MKSRISRRFAFCRDGRNAATAVRAVPTRAFLSNSPTTVIDMQYNVGDHVRCMWGLKPVEYEAKILHTNSATKEYFVHYQGWNKRYDEWISERSILGISKKSSTVVCDTPKTRQSKREKKTRKPLDWSPTPTSSRVAEKPVSVKADCKKLIGPVRVTKYKRSPILKTSKQSRLQVSTVANDSTEESVTSDDDDADCTQFPRSYIDTLVKQKKREERKRQKRSSPKLPGVDLIKTWKLSLPRNSSDTLTATLLPIMDVGKSSTMPPMVPRIPVECHSFSNIEADHNYSSLTFHYSDAYSLNAIREQSHASQLKSSTKRMNILPLRKPLNVQYRMPCSTTLKLYTEALSMSFKNRHGLGNPSNLGAPFSYDDEYHSSLGTPIECNNEIDVSSLSNKHVSDSGTTSSSSSESGECSIGHTALTQKSVSAFTIAT</sequence>
<name>A0A0D8XKE6_DICVI</name>
<reference evidence="3 4" key="1">
    <citation type="submission" date="2013-11" db="EMBL/GenBank/DDBJ databases">
        <title>Draft genome of the bovine lungworm Dictyocaulus viviparus.</title>
        <authorList>
            <person name="Mitreva M."/>
        </authorList>
    </citation>
    <scope>NUCLEOTIDE SEQUENCE [LARGE SCALE GENOMIC DNA]</scope>
    <source>
        <strain evidence="3 4">HannoverDv2000</strain>
    </source>
</reference>
<dbReference type="InterPro" id="IPR000953">
    <property type="entry name" value="Chromo/chromo_shadow_dom"/>
</dbReference>
<evidence type="ECO:0000313" key="3">
    <source>
        <dbReference type="EMBL" id="KJH45045.1"/>
    </source>
</evidence>
<dbReference type="SUPFAM" id="SSF54160">
    <property type="entry name" value="Chromo domain-like"/>
    <property type="match status" value="1"/>
</dbReference>
<dbReference type="InterPro" id="IPR025995">
    <property type="entry name" value="Tudor-knot"/>
</dbReference>
<proteinExistence type="predicted"/>
<reference evidence="4" key="2">
    <citation type="journal article" date="2016" name="Sci. Rep.">
        <title>Dictyocaulus viviparus genome, variome and transcriptome elucidate lungworm biology and support future intervention.</title>
        <authorList>
            <person name="McNulty S.N."/>
            <person name="Strube C."/>
            <person name="Rosa B.A."/>
            <person name="Martin J.C."/>
            <person name="Tyagi R."/>
            <person name="Choi Y.J."/>
            <person name="Wang Q."/>
            <person name="Hallsworth Pepin K."/>
            <person name="Zhang X."/>
            <person name="Ozersky P."/>
            <person name="Wilson R.K."/>
            <person name="Sternberg P.W."/>
            <person name="Gasser R.B."/>
            <person name="Mitreva M."/>
        </authorList>
    </citation>
    <scope>NUCLEOTIDE SEQUENCE [LARGE SCALE GENOMIC DNA]</scope>
    <source>
        <strain evidence="4">HannoverDv2000</strain>
    </source>
</reference>
<dbReference type="InterPro" id="IPR016197">
    <property type="entry name" value="Chromo-like_dom_sf"/>
</dbReference>
<dbReference type="SMART" id="SM00298">
    <property type="entry name" value="CHROMO"/>
    <property type="match status" value="1"/>
</dbReference>
<organism evidence="3 4">
    <name type="scientific">Dictyocaulus viviparus</name>
    <name type="common">Bovine lungworm</name>
    <dbReference type="NCBI Taxonomy" id="29172"/>
    <lineage>
        <taxon>Eukaryota</taxon>
        <taxon>Metazoa</taxon>
        <taxon>Ecdysozoa</taxon>
        <taxon>Nematoda</taxon>
        <taxon>Chromadorea</taxon>
        <taxon>Rhabditida</taxon>
        <taxon>Rhabditina</taxon>
        <taxon>Rhabditomorpha</taxon>
        <taxon>Strongyloidea</taxon>
        <taxon>Metastrongylidae</taxon>
        <taxon>Dictyocaulus</taxon>
    </lineage>
</organism>
<protein>
    <recommendedName>
        <fullName evidence="2">Chromo domain-containing protein</fullName>
    </recommendedName>
</protein>
<dbReference type="CDD" id="cd20104">
    <property type="entry name" value="MBT_PHF20L1-like"/>
    <property type="match status" value="1"/>
</dbReference>
<dbReference type="Proteomes" id="UP000053766">
    <property type="component" value="Unassembled WGS sequence"/>
</dbReference>
<feature type="compositionally biased region" description="Basic residues" evidence="1">
    <location>
        <begin position="112"/>
        <end position="121"/>
    </location>
</feature>
<evidence type="ECO:0000313" key="4">
    <source>
        <dbReference type="Proteomes" id="UP000053766"/>
    </source>
</evidence>
<dbReference type="Pfam" id="PF11717">
    <property type="entry name" value="Tudor-knot"/>
    <property type="match status" value="1"/>
</dbReference>
<dbReference type="AlphaFoldDB" id="A0A0D8XKE6"/>
<dbReference type="STRING" id="29172.A0A0D8XKE6"/>
<feature type="domain" description="Chromo" evidence="2">
    <location>
        <begin position="59"/>
        <end position="114"/>
    </location>
</feature>
<feature type="region of interest" description="Disordered" evidence="1">
    <location>
        <begin position="174"/>
        <end position="196"/>
    </location>
</feature>
<feature type="compositionally biased region" description="Acidic residues" evidence="1">
    <location>
        <begin position="181"/>
        <end position="194"/>
    </location>
</feature>
<gene>
    <name evidence="3" type="ORF">DICVIV_08918</name>
</gene>
<feature type="region of interest" description="Disordered" evidence="1">
    <location>
        <begin position="106"/>
        <end position="139"/>
    </location>
</feature>
<keyword evidence="4" id="KW-1185">Reference proteome</keyword>
<dbReference type="Gene3D" id="2.30.30.140">
    <property type="match status" value="1"/>
</dbReference>
<dbReference type="OrthoDB" id="124855at2759"/>
<feature type="compositionally biased region" description="Low complexity" evidence="1">
    <location>
        <begin position="397"/>
        <end position="412"/>
    </location>
</feature>
<evidence type="ECO:0000256" key="1">
    <source>
        <dbReference type="SAM" id="MobiDB-lite"/>
    </source>
</evidence>
<evidence type="ECO:0000259" key="2">
    <source>
        <dbReference type="SMART" id="SM00298"/>
    </source>
</evidence>